<organism evidence="14 15">
    <name type="scientific">Candidatus Gallilactobacillus intestinavium</name>
    <dbReference type="NCBI Taxonomy" id="2840838"/>
    <lineage>
        <taxon>Bacteria</taxon>
        <taxon>Bacillati</taxon>
        <taxon>Bacillota</taxon>
        <taxon>Bacilli</taxon>
        <taxon>Lactobacillales</taxon>
        <taxon>Lactobacillaceae</taxon>
        <taxon>Lactobacillaceae incertae sedis</taxon>
        <taxon>Candidatus Gallilactobacillus</taxon>
    </lineage>
</organism>
<keyword evidence="7" id="KW-0972">Capsule biogenesis/degradation</keyword>
<dbReference type="InterPro" id="IPR050445">
    <property type="entry name" value="Bact_polysacc_biosynth/exp"/>
</dbReference>
<dbReference type="PANTHER" id="PTHR32309:SF13">
    <property type="entry name" value="FERRIC ENTEROBACTIN TRANSPORT PROTEIN FEPE"/>
    <property type="match status" value="1"/>
</dbReference>
<feature type="transmembrane region" description="Helical" evidence="12">
    <location>
        <begin position="176"/>
        <end position="198"/>
    </location>
</feature>
<sequence length="205" mass="23436">MENNVRMSELLKYLLKKWWILLICICLFGGLSFFVGKKVSHSSYKAELEVQLTPKNMQYYDVKNQINLMDTYKEVANSDKIMKQANNKLREMNSSYNGSTSELNSMTSFYFNDGSLIMNISDKSDSSIIAKDATKAVAKAFIKNINNVMHSNVNVKIIKPASDDYLHYYPSKEKKITFVGCIFGFFVGLIVCLFDFYLKNVKAKG</sequence>
<reference evidence="14" key="2">
    <citation type="journal article" date="2021" name="PeerJ">
        <title>Extensive microbial diversity within the chicken gut microbiome revealed by metagenomics and culture.</title>
        <authorList>
            <person name="Gilroy R."/>
            <person name="Ravi A."/>
            <person name="Getino M."/>
            <person name="Pursley I."/>
            <person name="Horton D.L."/>
            <person name="Alikhan N.F."/>
            <person name="Baker D."/>
            <person name="Gharbi K."/>
            <person name="Hall N."/>
            <person name="Watson M."/>
            <person name="Adriaenssens E.M."/>
            <person name="Foster-Nyarko E."/>
            <person name="Jarju S."/>
            <person name="Secka A."/>
            <person name="Antonio M."/>
            <person name="Oren A."/>
            <person name="Chaudhuri R.R."/>
            <person name="La Ragione R."/>
            <person name="Hildebrand F."/>
            <person name="Pallen M.J."/>
        </authorList>
    </citation>
    <scope>NUCLEOTIDE SEQUENCE</scope>
    <source>
        <strain evidence="14">C6-149</strain>
    </source>
</reference>
<keyword evidence="6 12" id="KW-0812">Transmembrane</keyword>
<dbReference type="InterPro" id="IPR003856">
    <property type="entry name" value="LPS_length_determ_N"/>
</dbReference>
<dbReference type="GO" id="GO:0000271">
    <property type="term" value="P:polysaccharide biosynthetic process"/>
    <property type="evidence" value="ECO:0007669"/>
    <property type="project" value="UniProtKB-KW"/>
</dbReference>
<dbReference type="Pfam" id="PF02706">
    <property type="entry name" value="Wzz"/>
    <property type="match status" value="1"/>
</dbReference>
<name>A0A9D9H985_9LACO</name>
<evidence type="ECO:0000256" key="11">
    <source>
        <dbReference type="ARBA" id="ARBA00045736"/>
    </source>
</evidence>
<keyword evidence="10" id="KW-0270">Exopolysaccharide synthesis</keyword>
<evidence type="ECO:0000256" key="1">
    <source>
        <dbReference type="ARBA" id="ARBA00004651"/>
    </source>
</evidence>
<evidence type="ECO:0000256" key="6">
    <source>
        <dbReference type="ARBA" id="ARBA00022692"/>
    </source>
</evidence>
<evidence type="ECO:0000256" key="8">
    <source>
        <dbReference type="ARBA" id="ARBA00022989"/>
    </source>
</evidence>
<proteinExistence type="inferred from homology"/>
<dbReference type="PANTHER" id="PTHR32309">
    <property type="entry name" value="TYROSINE-PROTEIN KINASE"/>
    <property type="match status" value="1"/>
</dbReference>
<evidence type="ECO:0000256" key="4">
    <source>
        <dbReference type="ARBA" id="ARBA00020739"/>
    </source>
</evidence>
<comment type="caution">
    <text evidence="14">The sequence shown here is derived from an EMBL/GenBank/DDBJ whole genome shotgun (WGS) entry which is preliminary data.</text>
</comment>
<evidence type="ECO:0000256" key="10">
    <source>
        <dbReference type="ARBA" id="ARBA00023169"/>
    </source>
</evidence>
<dbReference type="AlphaFoldDB" id="A0A9D9H985"/>
<comment type="function">
    <text evidence="11">Required for CpsD phosphorylation. Involved in the regulation of capsular polysaccharide biosynthesis. May be part of a complex that directs the coordinated polymerization and export to the cell surface of the capsular polysaccharide.</text>
</comment>
<evidence type="ECO:0000256" key="3">
    <source>
        <dbReference type="ARBA" id="ARBA00006683"/>
    </source>
</evidence>
<accession>A0A9D9H985</accession>
<feature type="transmembrane region" description="Helical" evidence="12">
    <location>
        <begin position="18"/>
        <end position="36"/>
    </location>
</feature>
<evidence type="ECO:0000259" key="13">
    <source>
        <dbReference type="Pfam" id="PF02706"/>
    </source>
</evidence>
<keyword evidence="5" id="KW-1003">Cell membrane</keyword>
<evidence type="ECO:0000256" key="5">
    <source>
        <dbReference type="ARBA" id="ARBA00022475"/>
    </source>
</evidence>
<evidence type="ECO:0000256" key="12">
    <source>
        <dbReference type="SAM" id="Phobius"/>
    </source>
</evidence>
<dbReference type="EMBL" id="JADIMP010000051">
    <property type="protein sequence ID" value="MBO8441408.1"/>
    <property type="molecule type" value="Genomic_DNA"/>
</dbReference>
<dbReference type="Proteomes" id="UP000823614">
    <property type="component" value="Unassembled WGS sequence"/>
</dbReference>
<dbReference type="GO" id="GO:0004713">
    <property type="term" value="F:protein tyrosine kinase activity"/>
    <property type="evidence" value="ECO:0007669"/>
    <property type="project" value="TreeGrafter"/>
</dbReference>
<gene>
    <name evidence="14" type="ORF">IAA89_03055</name>
</gene>
<dbReference type="GO" id="GO:0005886">
    <property type="term" value="C:plasma membrane"/>
    <property type="evidence" value="ECO:0007669"/>
    <property type="project" value="UniProtKB-SubCell"/>
</dbReference>
<comment type="pathway">
    <text evidence="2">Capsule biogenesis; capsule polysaccharide biosynthesis.</text>
</comment>
<evidence type="ECO:0000256" key="9">
    <source>
        <dbReference type="ARBA" id="ARBA00023136"/>
    </source>
</evidence>
<evidence type="ECO:0000256" key="2">
    <source>
        <dbReference type="ARBA" id="ARBA00005132"/>
    </source>
</evidence>
<evidence type="ECO:0000313" key="14">
    <source>
        <dbReference type="EMBL" id="MBO8441408.1"/>
    </source>
</evidence>
<protein>
    <recommendedName>
        <fullName evidence="4">Capsular polysaccharide biosynthesis protein CpsC</fullName>
    </recommendedName>
</protein>
<reference evidence="14" key="1">
    <citation type="submission" date="2020-10" db="EMBL/GenBank/DDBJ databases">
        <authorList>
            <person name="Gilroy R."/>
        </authorList>
    </citation>
    <scope>NUCLEOTIDE SEQUENCE</scope>
    <source>
        <strain evidence="14">C6-149</strain>
    </source>
</reference>
<comment type="subcellular location">
    <subcellularLocation>
        <location evidence="1">Cell membrane</location>
        <topology evidence="1">Multi-pass membrane protein</topology>
    </subcellularLocation>
</comment>
<evidence type="ECO:0000256" key="7">
    <source>
        <dbReference type="ARBA" id="ARBA00022903"/>
    </source>
</evidence>
<keyword evidence="8 12" id="KW-1133">Transmembrane helix</keyword>
<comment type="similarity">
    <text evidence="3">Belongs to the CpsC/CapA family.</text>
</comment>
<feature type="domain" description="Polysaccharide chain length determinant N-terminal" evidence="13">
    <location>
        <begin position="7"/>
        <end position="88"/>
    </location>
</feature>
<evidence type="ECO:0000313" key="15">
    <source>
        <dbReference type="Proteomes" id="UP000823614"/>
    </source>
</evidence>
<keyword evidence="9 12" id="KW-0472">Membrane</keyword>